<keyword evidence="2" id="KW-0812">Transmembrane</keyword>
<evidence type="ECO:0000256" key="1">
    <source>
        <dbReference type="SAM" id="MobiDB-lite"/>
    </source>
</evidence>
<keyword evidence="2" id="KW-0472">Membrane</keyword>
<feature type="region of interest" description="Disordered" evidence="1">
    <location>
        <begin position="67"/>
        <end position="86"/>
    </location>
</feature>
<feature type="transmembrane region" description="Helical" evidence="2">
    <location>
        <begin position="117"/>
        <end position="141"/>
    </location>
</feature>
<evidence type="ECO:0000313" key="6">
    <source>
        <dbReference type="Proteomes" id="UP001205890"/>
    </source>
</evidence>
<dbReference type="RefSeq" id="WP_254741861.1">
    <property type="nucleotide sequence ID" value="NZ_JANCLU010000009.1"/>
</dbReference>
<keyword evidence="2" id="KW-1133">Transmembrane helix</keyword>
<keyword evidence="3" id="KW-0732">Signal</keyword>
<feature type="domain" description="Tim44-like" evidence="4">
    <location>
        <begin position="188"/>
        <end position="332"/>
    </location>
</feature>
<feature type="transmembrane region" description="Helical" evidence="2">
    <location>
        <begin position="91"/>
        <end position="110"/>
    </location>
</feature>
<feature type="chain" id="PRO_5047332583" evidence="3">
    <location>
        <begin position="30"/>
        <end position="333"/>
    </location>
</feature>
<dbReference type="EMBL" id="JANCLU010000009">
    <property type="protein sequence ID" value="MCP8939077.1"/>
    <property type="molecule type" value="Genomic_DNA"/>
</dbReference>
<dbReference type="SMART" id="SM00978">
    <property type="entry name" value="Tim44"/>
    <property type="match status" value="1"/>
</dbReference>
<dbReference type="Gene3D" id="3.10.450.240">
    <property type="match status" value="1"/>
</dbReference>
<comment type="caution">
    <text evidence="5">The sequence shown here is derived from an EMBL/GenBank/DDBJ whole genome shotgun (WGS) entry which is preliminary data.</text>
</comment>
<evidence type="ECO:0000259" key="4">
    <source>
        <dbReference type="SMART" id="SM00978"/>
    </source>
</evidence>
<reference evidence="5 6" key="1">
    <citation type="submission" date="2022-07" db="EMBL/GenBank/DDBJ databases">
        <authorList>
            <person name="Li W.-J."/>
            <person name="Deng Q.-Q."/>
        </authorList>
    </citation>
    <scope>NUCLEOTIDE SEQUENCE [LARGE SCALE GENOMIC DNA]</scope>
    <source>
        <strain evidence="5 6">SYSU M60028</strain>
    </source>
</reference>
<name>A0ABT1LC48_9HYPH</name>
<dbReference type="Proteomes" id="UP001205890">
    <property type="component" value="Unassembled WGS sequence"/>
</dbReference>
<sequence>MTVFSLSRTRRAVIVATAVLALGAGIADARPAGGGSFGSRGARTYSAPPPTSTAPRTAAPIERSITQPGQPGIGMQRPAQPAQTGGFRPGFGTGLLGGLLGAGLFGMLFGHGMFGGLGGIASLFGLLLQLGLIAGLVMLAMRFFRNRNAPAYAGPGGQLGDPASPVQRSALGGGLAGALSGGLGGLGGSRASNSGERADDVGIGPADYEAFERNLKAVNAAWDSEDLGALRGLATPEMVSYFGEELAGHAGRGLHDRVSDVKLLQGDLAEAWREGGTDYATVAMRFSLVNALTERATGRVIEGDAQRPQEATEVWTFRRERGGPWMLSAIQQS</sequence>
<dbReference type="InterPro" id="IPR007379">
    <property type="entry name" value="Tim44-like_dom"/>
</dbReference>
<gene>
    <name evidence="5" type="ORF">NK718_11165</name>
</gene>
<keyword evidence="6" id="KW-1185">Reference proteome</keyword>
<evidence type="ECO:0000313" key="5">
    <source>
        <dbReference type="EMBL" id="MCP8939077.1"/>
    </source>
</evidence>
<evidence type="ECO:0000256" key="2">
    <source>
        <dbReference type="SAM" id="Phobius"/>
    </source>
</evidence>
<dbReference type="PANTHER" id="PTHR41542:SF1">
    <property type="entry name" value="BLL5807 PROTEIN"/>
    <property type="match status" value="1"/>
</dbReference>
<dbReference type="SUPFAM" id="SSF54427">
    <property type="entry name" value="NTF2-like"/>
    <property type="match status" value="1"/>
</dbReference>
<dbReference type="PANTHER" id="PTHR41542">
    <property type="entry name" value="BLL5807 PROTEIN"/>
    <property type="match status" value="1"/>
</dbReference>
<feature type="region of interest" description="Disordered" evidence="1">
    <location>
        <begin position="38"/>
        <end position="58"/>
    </location>
</feature>
<dbReference type="InterPro" id="IPR032710">
    <property type="entry name" value="NTF2-like_dom_sf"/>
</dbReference>
<accession>A0ABT1LC48</accession>
<protein>
    <submittedName>
        <fullName evidence="5">TIM44-like domain-containing protein</fullName>
    </submittedName>
</protein>
<feature type="signal peptide" evidence="3">
    <location>
        <begin position="1"/>
        <end position="29"/>
    </location>
</feature>
<evidence type="ECO:0000256" key="3">
    <source>
        <dbReference type="SAM" id="SignalP"/>
    </source>
</evidence>
<proteinExistence type="predicted"/>
<organism evidence="5 6">
    <name type="scientific">Alsobacter ponti</name>
    <dbReference type="NCBI Taxonomy" id="2962936"/>
    <lineage>
        <taxon>Bacteria</taxon>
        <taxon>Pseudomonadati</taxon>
        <taxon>Pseudomonadota</taxon>
        <taxon>Alphaproteobacteria</taxon>
        <taxon>Hyphomicrobiales</taxon>
        <taxon>Alsobacteraceae</taxon>
        <taxon>Alsobacter</taxon>
    </lineage>
</organism>
<dbReference type="Pfam" id="PF04280">
    <property type="entry name" value="Tim44"/>
    <property type="match status" value="1"/>
</dbReference>